<evidence type="ECO:0000313" key="1">
    <source>
        <dbReference type="EMBL" id="HGU41104.1"/>
    </source>
</evidence>
<reference evidence="1" key="1">
    <citation type="journal article" date="2020" name="mSystems">
        <title>Genome- and Community-Level Interaction Insights into Carbon Utilization and Element Cycling Functions of Hydrothermarchaeota in Hydrothermal Sediment.</title>
        <authorList>
            <person name="Zhou Z."/>
            <person name="Liu Y."/>
            <person name="Xu W."/>
            <person name="Pan J."/>
            <person name="Luo Z.H."/>
            <person name="Li M."/>
        </authorList>
    </citation>
    <scope>NUCLEOTIDE SEQUENCE [LARGE SCALE GENOMIC DNA]</scope>
    <source>
        <strain evidence="1">SpSt-609</strain>
    </source>
</reference>
<organism evidence="1">
    <name type="scientific">Fervidobacterium thailandense</name>
    <dbReference type="NCBI Taxonomy" id="1008305"/>
    <lineage>
        <taxon>Bacteria</taxon>
        <taxon>Thermotogati</taxon>
        <taxon>Thermotogota</taxon>
        <taxon>Thermotogae</taxon>
        <taxon>Thermotogales</taxon>
        <taxon>Fervidobacteriaceae</taxon>
        <taxon>Fervidobacterium</taxon>
    </lineage>
</organism>
<protein>
    <submittedName>
        <fullName evidence="1">Uncharacterized protein</fullName>
    </submittedName>
</protein>
<sequence>MVFKKVWIFIFFFTAFSLALGVCYANTVVIFPSYGLLYTSIPTKFELPTNWQIAHVSASKWSLVTEHSPAKYLLPVELPRGVYQLTESIVTTESGETYISTPFGIAKLVVAESKKNIIKSSEQADALFRIPASHRIYYVLRGDKLEQYFYIYAAIDSAFVILSSIPQERGYIPTGKILAAAAEESTVSGRKLFVIGVVDELSKGVNIRNKVIQVSRKDWNVVELNYLSSTDWQPADYVIDIRCNEELPGGEIHIYGTLMEKTVPLGSTIMSDINREGSIYVSKSWEVFHSWSLGKLLKVSGRNLVSGTLNLKGQGAVKIVLRAKNIADLKLSSGKIIRQATDLVEVELNLSGVAKVDISFSYSIE</sequence>
<comment type="caution">
    <text evidence="1">The sequence shown here is derived from an EMBL/GenBank/DDBJ whole genome shotgun (WGS) entry which is preliminary data.</text>
</comment>
<proteinExistence type="predicted"/>
<accession>A0A7C4CHE3</accession>
<dbReference type="AlphaFoldDB" id="A0A7C4CHE3"/>
<dbReference type="EMBL" id="DSZY01000035">
    <property type="protein sequence ID" value="HGU41104.1"/>
    <property type="molecule type" value="Genomic_DNA"/>
</dbReference>
<gene>
    <name evidence="1" type="ORF">ENT77_07900</name>
</gene>
<name>A0A7C4CHE3_9BACT</name>